<dbReference type="GO" id="GO:0140359">
    <property type="term" value="F:ABC-type transporter activity"/>
    <property type="evidence" value="ECO:0007669"/>
    <property type="project" value="InterPro"/>
</dbReference>
<dbReference type="STRING" id="269796.Rru_A0844"/>
<dbReference type="PROSITE" id="PS00211">
    <property type="entry name" value="ABC_TRANSPORTER_1"/>
    <property type="match status" value="1"/>
</dbReference>
<feature type="transmembrane region" description="Helical" evidence="7">
    <location>
        <begin position="155"/>
        <end position="174"/>
    </location>
</feature>
<reference evidence="10 11" key="1">
    <citation type="journal article" date="2011" name="Stand. Genomic Sci.">
        <title>Complete genome sequence of Rhodospirillum rubrum type strain (S1).</title>
        <authorList>
            <person name="Munk A.C."/>
            <person name="Copeland A."/>
            <person name="Lucas S."/>
            <person name="Lapidus A."/>
            <person name="Del Rio T.G."/>
            <person name="Barry K."/>
            <person name="Detter J.C."/>
            <person name="Hammon N."/>
            <person name="Israni S."/>
            <person name="Pitluck S."/>
            <person name="Brettin T."/>
            <person name="Bruce D."/>
            <person name="Han C."/>
            <person name="Tapia R."/>
            <person name="Gilna P."/>
            <person name="Schmutz J."/>
            <person name="Larimer F."/>
            <person name="Land M."/>
            <person name="Kyrpides N.C."/>
            <person name="Mavromatis K."/>
            <person name="Richardson P."/>
            <person name="Rohde M."/>
            <person name="Goker M."/>
            <person name="Klenk H.P."/>
            <person name="Zhang Y."/>
            <person name="Roberts G.P."/>
            <person name="Reslewic S."/>
            <person name="Schwartz D.C."/>
        </authorList>
    </citation>
    <scope>NUCLEOTIDE SEQUENCE [LARGE SCALE GENOMIC DNA]</scope>
    <source>
        <strain evidence="11">ATCC 11170 / ATH 1.1.1 / DSM 467 / LMG 4362 / NCIMB 8255 / S1</strain>
    </source>
</reference>
<dbReference type="PANTHER" id="PTHR24221:SF654">
    <property type="entry name" value="ATP-BINDING CASSETTE SUB-FAMILY B MEMBER 6"/>
    <property type="match status" value="1"/>
</dbReference>
<evidence type="ECO:0000256" key="5">
    <source>
        <dbReference type="ARBA" id="ARBA00022989"/>
    </source>
</evidence>
<comment type="subcellular location">
    <subcellularLocation>
        <location evidence="1">Cell membrane</location>
        <topology evidence="1">Multi-pass membrane protein</topology>
    </subcellularLocation>
</comment>
<dbReference type="Gene3D" id="3.40.50.300">
    <property type="entry name" value="P-loop containing nucleotide triphosphate hydrolases"/>
    <property type="match status" value="1"/>
</dbReference>
<dbReference type="EMBL" id="CP000230">
    <property type="protein sequence ID" value="ABC21645.1"/>
    <property type="molecule type" value="Genomic_DNA"/>
</dbReference>
<keyword evidence="10" id="KW-0378">Hydrolase</keyword>
<dbReference type="InterPro" id="IPR003439">
    <property type="entry name" value="ABC_transporter-like_ATP-bd"/>
</dbReference>
<evidence type="ECO:0000256" key="6">
    <source>
        <dbReference type="ARBA" id="ARBA00023136"/>
    </source>
</evidence>
<evidence type="ECO:0000256" key="4">
    <source>
        <dbReference type="ARBA" id="ARBA00022840"/>
    </source>
</evidence>
<feature type="transmembrane region" description="Helical" evidence="7">
    <location>
        <begin position="21"/>
        <end position="43"/>
    </location>
</feature>
<keyword evidence="3" id="KW-0547">Nucleotide-binding</keyword>
<dbReference type="GO" id="GO:0005524">
    <property type="term" value="F:ATP binding"/>
    <property type="evidence" value="ECO:0007669"/>
    <property type="project" value="UniProtKB-KW"/>
</dbReference>
<evidence type="ECO:0000256" key="2">
    <source>
        <dbReference type="ARBA" id="ARBA00022692"/>
    </source>
</evidence>
<dbReference type="eggNOG" id="COG1132">
    <property type="taxonomic scope" value="Bacteria"/>
</dbReference>
<dbReference type="PATRIC" id="fig|269796.9.peg.898"/>
<dbReference type="GO" id="GO:0016887">
    <property type="term" value="F:ATP hydrolysis activity"/>
    <property type="evidence" value="ECO:0007669"/>
    <property type="project" value="InterPro"/>
</dbReference>
<keyword evidence="4" id="KW-0067">ATP-binding</keyword>
<name>Q2RW50_RHORT</name>
<dbReference type="PANTHER" id="PTHR24221">
    <property type="entry name" value="ATP-BINDING CASSETTE SUB-FAMILY B"/>
    <property type="match status" value="1"/>
</dbReference>
<dbReference type="EC" id="3.6.3.27" evidence="10"/>
<dbReference type="HOGENOM" id="CLU_000604_84_9_5"/>
<dbReference type="EnsemblBacteria" id="ABC21645">
    <property type="protein sequence ID" value="ABC21645"/>
    <property type="gene ID" value="Rru_A0844"/>
</dbReference>
<feature type="transmembrane region" description="Helical" evidence="7">
    <location>
        <begin position="55"/>
        <end position="76"/>
    </location>
</feature>
<dbReference type="SUPFAM" id="SSF52540">
    <property type="entry name" value="P-loop containing nucleoside triphosphate hydrolases"/>
    <property type="match status" value="1"/>
</dbReference>
<dbReference type="InterPro" id="IPR039421">
    <property type="entry name" value="Type_1_exporter"/>
</dbReference>
<feature type="domain" description="ABC transporter" evidence="8">
    <location>
        <begin position="329"/>
        <end position="563"/>
    </location>
</feature>
<feature type="domain" description="ABC transmembrane type-1" evidence="9">
    <location>
        <begin position="22"/>
        <end position="292"/>
    </location>
</feature>
<dbReference type="InterPro" id="IPR017871">
    <property type="entry name" value="ABC_transporter-like_CS"/>
</dbReference>
<evidence type="ECO:0000256" key="7">
    <source>
        <dbReference type="SAM" id="Phobius"/>
    </source>
</evidence>
<dbReference type="PROSITE" id="PS50929">
    <property type="entry name" value="ABC_TM1F"/>
    <property type="match status" value="1"/>
</dbReference>
<gene>
    <name evidence="10" type="ordered locus">Rru_A0844</name>
</gene>
<dbReference type="InterPro" id="IPR011527">
    <property type="entry name" value="ABC1_TM_dom"/>
</dbReference>
<accession>Q2RW50</accession>
<dbReference type="PhylomeDB" id="Q2RW50"/>
<dbReference type="InterPro" id="IPR003593">
    <property type="entry name" value="AAA+_ATPase"/>
</dbReference>
<dbReference type="SUPFAM" id="SSF90123">
    <property type="entry name" value="ABC transporter transmembrane region"/>
    <property type="match status" value="1"/>
</dbReference>
<keyword evidence="2 7" id="KW-0812">Transmembrane</keyword>
<sequence length="569" mass="61291">MKTLLDRFRSLPVDCRYEIRQAALWAGGAAVLDAACGLLLVPLLETWVTEGEVPWRWLSFLVAATVLHALILYLAARRGYLAGGRLAFGLVRRLVSHLPRLAPPALRKVAAPEGLLRGPVLQSMGMPAHLLGPLVSAVVTPTCVVLGLFFLDGRIAAALLLAGLLLAILMRWSGRRTLEDEAARAGAERAFARQIQTFAQHQALLRASGRAGPARRDLERALEDLQASTRRLLARGLPVGLAFSLAVQALCLLGLLGGAWMVTHQSLDGARLLALLVLLARFIEPLTQLTPLDQALRGSARALDTVLRVLSLPPLESPERGEQPRDCGLRAEALGWDADDGRALLTDISLTLDPGTLSVIVGPTGAGKSSLLALLGRLHDPDRGAVFLGGVDARKLDEKTLAARRNLVFQESGLFHGTVAWNLRMARTDASPADLRSAAELASLLDDIERWPDGWETEVGPGGALLSGGQRQRLCLARAFLSPAPLLLLDEPTASLDAFSERRVIHSLAASRGSRTVLVVTHNPAVARMADQVLVLDKGRLRLRGRHDALSRRDDWYARFAGGAVTCEV</sequence>
<keyword evidence="11" id="KW-1185">Reference proteome</keyword>
<evidence type="ECO:0000313" key="10">
    <source>
        <dbReference type="EMBL" id="ABC21645.1"/>
    </source>
</evidence>
<dbReference type="InterPro" id="IPR027417">
    <property type="entry name" value="P-loop_NTPase"/>
</dbReference>
<feature type="transmembrane region" description="Helical" evidence="7">
    <location>
        <begin position="239"/>
        <end position="262"/>
    </location>
</feature>
<dbReference type="Proteomes" id="UP000001929">
    <property type="component" value="Chromosome"/>
</dbReference>
<protein>
    <submittedName>
        <fullName evidence="10">ABC transporter component</fullName>
        <ecNumber evidence="10">3.6.3.27</ecNumber>
    </submittedName>
</protein>
<evidence type="ECO:0000259" key="9">
    <source>
        <dbReference type="PROSITE" id="PS50929"/>
    </source>
</evidence>
<keyword evidence="6 7" id="KW-0472">Membrane</keyword>
<dbReference type="InterPro" id="IPR036640">
    <property type="entry name" value="ABC1_TM_sf"/>
</dbReference>
<evidence type="ECO:0000313" key="11">
    <source>
        <dbReference type="Proteomes" id="UP000001929"/>
    </source>
</evidence>
<keyword evidence="5 7" id="KW-1133">Transmembrane helix</keyword>
<dbReference type="GO" id="GO:0005886">
    <property type="term" value="C:plasma membrane"/>
    <property type="evidence" value="ECO:0007669"/>
    <property type="project" value="UniProtKB-SubCell"/>
</dbReference>
<dbReference type="Pfam" id="PF00005">
    <property type="entry name" value="ABC_tran"/>
    <property type="match status" value="1"/>
</dbReference>
<dbReference type="PROSITE" id="PS50893">
    <property type="entry name" value="ABC_TRANSPORTER_2"/>
    <property type="match status" value="1"/>
</dbReference>
<dbReference type="SMART" id="SM00382">
    <property type="entry name" value="AAA"/>
    <property type="match status" value="1"/>
</dbReference>
<evidence type="ECO:0000256" key="3">
    <source>
        <dbReference type="ARBA" id="ARBA00022741"/>
    </source>
</evidence>
<organism evidence="10 11">
    <name type="scientific">Rhodospirillum rubrum (strain ATCC 11170 / ATH 1.1.1 / DSM 467 / LMG 4362 / NCIMB 8255 / S1)</name>
    <dbReference type="NCBI Taxonomy" id="269796"/>
    <lineage>
        <taxon>Bacteria</taxon>
        <taxon>Pseudomonadati</taxon>
        <taxon>Pseudomonadota</taxon>
        <taxon>Alphaproteobacteria</taxon>
        <taxon>Rhodospirillales</taxon>
        <taxon>Rhodospirillaceae</taxon>
        <taxon>Rhodospirillum</taxon>
    </lineage>
</organism>
<proteinExistence type="predicted"/>
<dbReference type="GO" id="GO:0034040">
    <property type="term" value="F:ATPase-coupled lipid transmembrane transporter activity"/>
    <property type="evidence" value="ECO:0007669"/>
    <property type="project" value="TreeGrafter"/>
</dbReference>
<evidence type="ECO:0000259" key="8">
    <source>
        <dbReference type="PROSITE" id="PS50893"/>
    </source>
</evidence>
<dbReference type="AlphaFoldDB" id="Q2RW50"/>
<dbReference type="KEGG" id="rru:Rru_A0844"/>
<dbReference type="RefSeq" id="WP_011388599.1">
    <property type="nucleotide sequence ID" value="NC_007643.1"/>
</dbReference>
<feature type="transmembrane region" description="Helical" evidence="7">
    <location>
        <begin position="130"/>
        <end position="149"/>
    </location>
</feature>
<dbReference type="Gene3D" id="1.20.1560.10">
    <property type="entry name" value="ABC transporter type 1, transmembrane domain"/>
    <property type="match status" value="1"/>
</dbReference>
<evidence type="ECO:0000256" key="1">
    <source>
        <dbReference type="ARBA" id="ARBA00004651"/>
    </source>
</evidence>